<name>A0A0E9RJ69_ANGAN</name>
<organism evidence="1">
    <name type="scientific">Anguilla anguilla</name>
    <name type="common">European freshwater eel</name>
    <name type="synonym">Muraena anguilla</name>
    <dbReference type="NCBI Taxonomy" id="7936"/>
    <lineage>
        <taxon>Eukaryota</taxon>
        <taxon>Metazoa</taxon>
        <taxon>Chordata</taxon>
        <taxon>Craniata</taxon>
        <taxon>Vertebrata</taxon>
        <taxon>Euteleostomi</taxon>
        <taxon>Actinopterygii</taxon>
        <taxon>Neopterygii</taxon>
        <taxon>Teleostei</taxon>
        <taxon>Anguilliformes</taxon>
        <taxon>Anguillidae</taxon>
        <taxon>Anguilla</taxon>
    </lineage>
</organism>
<accession>A0A0E9RJ69</accession>
<dbReference type="EMBL" id="GBXM01080077">
    <property type="protein sequence ID" value="JAH28500.1"/>
    <property type="molecule type" value="Transcribed_RNA"/>
</dbReference>
<reference evidence="1" key="1">
    <citation type="submission" date="2014-11" db="EMBL/GenBank/DDBJ databases">
        <authorList>
            <person name="Amaro Gonzalez C."/>
        </authorList>
    </citation>
    <scope>NUCLEOTIDE SEQUENCE</scope>
</reference>
<dbReference type="AlphaFoldDB" id="A0A0E9RJ69"/>
<sequence>MNFCNVLHSNNAFCHLLQTYKERLLCSTAPPLYTFNLCFNTLKTLNLPRNKMPRQCVLKLWSPDKQSKPNCTGTNGITSFQLHRGPRSSSFYHLHKHIYKHTCAHTHTHMHTHTLTHTHKAFHTSL</sequence>
<evidence type="ECO:0000313" key="1">
    <source>
        <dbReference type="EMBL" id="JAH28500.1"/>
    </source>
</evidence>
<reference evidence="1" key="2">
    <citation type="journal article" date="2015" name="Fish Shellfish Immunol.">
        <title>Early steps in the European eel (Anguilla anguilla)-Vibrio vulnificus interaction in the gills: Role of the RtxA13 toxin.</title>
        <authorList>
            <person name="Callol A."/>
            <person name="Pajuelo D."/>
            <person name="Ebbesson L."/>
            <person name="Teles M."/>
            <person name="MacKenzie S."/>
            <person name="Amaro C."/>
        </authorList>
    </citation>
    <scope>NUCLEOTIDE SEQUENCE</scope>
</reference>
<proteinExistence type="predicted"/>
<protein>
    <submittedName>
        <fullName evidence="1">Uncharacterized protein</fullName>
    </submittedName>
</protein>